<dbReference type="EMBL" id="AP025592">
    <property type="protein sequence ID" value="BDG10192.1"/>
    <property type="molecule type" value="Genomic_DNA"/>
</dbReference>
<feature type="signal peptide" evidence="1">
    <location>
        <begin position="1"/>
        <end position="17"/>
    </location>
</feature>
<gene>
    <name evidence="3" type="ORF">AMPC_33050</name>
</gene>
<dbReference type="Pfam" id="PF03572">
    <property type="entry name" value="Peptidase_S41"/>
    <property type="match status" value="1"/>
</dbReference>
<evidence type="ECO:0000313" key="4">
    <source>
        <dbReference type="Proteomes" id="UP001162734"/>
    </source>
</evidence>
<dbReference type="Proteomes" id="UP001162734">
    <property type="component" value="Chromosome"/>
</dbReference>
<evidence type="ECO:0000256" key="1">
    <source>
        <dbReference type="SAM" id="SignalP"/>
    </source>
</evidence>
<dbReference type="Gene3D" id="3.90.226.10">
    <property type="entry name" value="2-enoyl-CoA Hydratase, Chain A, domain 1"/>
    <property type="match status" value="1"/>
</dbReference>
<sequence length="621" mass="66908">MPTLPTFLLLAALSASAAAPSAAPVPPAPAPVAAGPAASPCDGAWSLTDAPECGDAPLCGQRQRVELACQVRDALEKRYVFLPVKAQLLSRAGGPRFDARRALDACVEGERAVAREDDPTRFYDRMRQCVASFQDGHLELSAPARLPQVALGIGLRRVEGRVYIANVERKLVAYLRTISAVRDLDELLAPGTEVLAVDGRPVGEVLGELARYIPASSDGARLERAVDALTRRDFDYPQRHAATLVLSLGGKRRTLELPWWASPDAESHVMTQAWIRRTGVATTELLDWRYDQGRNSWDRDAGSAQGWLRTDAILGARDAASLREYTDDAGRPAARLGEVVRRRDRAFCYAQLLTFHTENLSSAEGRQPFTAVLQGFLKQCKDKQLDLVLDLRQNGGGYISHSSALVAMLGEGQKAYPGGALLVRANTLNQLVYQQRAPMLGGLPARTDDAFEPRRVAEAIGAARRAHQDYTPTLLEHPVHADGVVGGYDGKVVALTAPTCMSACDRVAALLRASGRAVLVGEPTEGAGGSQQEAQNLAARWTDPEGLVAVSIPNAAMGVQAGLPVDGVRRTDLAAAEFFSGLSFENRPVEPDVPYSPTLRDLAGHNRGWLERVEAVLFGGR</sequence>
<feature type="domain" description="Tail specific protease" evidence="2">
    <location>
        <begin position="370"/>
        <end position="534"/>
    </location>
</feature>
<dbReference type="RefSeq" id="WP_248342585.1">
    <property type="nucleotide sequence ID" value="NZ_AP025592.1"/>
</dbReference>
<organism evidence="3 4">
    <name type="scientific">Anaeromyxobacter paludicola</name>
    <dbReference type="NCBI Taxonomy" id="2918171"/>
    <lineage>
        <taxon>Bacteria</taxon>
        <taxon>Pseudomonadati</taxon>
        <taxon>Myxococcota</taxon>
        <taxon>Myxococcia</taxon>
        <taxon>Myxococcales</taxon>
        <taxon>Cystobacterineae</taxon>
        <taxon>Anaeromyxobacteraceae</taxon>
        <taxon>Anaeromyxobacter</taxon>
    </lineage>
</organism>
<feature type="chain" id="PRO_5045159094" description="Tail specific protease domain-containing protein" evidence="1">
    <location>
        <begin position="18"/>
        <end position="621"/>
    </location>
</feature>
<accession>A0ABN6NDS0</accession>
<protein>
    <recommendedName>
        <fullName evidence="2">Tail specific protease domain-containing protein</fullName>
    </recommendedName>
</protein>
<dbReference type="SUPFAM" id="SSF52096">
    <property type="entry name" value="ClpP/crotonase"/>
    <property type="match status" value="1"/>
</dbReference>
<name>A0ABN6NDS0_9BACT</name>
<reference evidence="4" key="1">
    <citation type="journal article" date="2022" name="Int. J. Syst. Evol. Microbiol.">
        <title>Anaeromyxobacter oryzae sp. nov., Anaeromyxobacter diazotrophicus sp. nov. and Anaeromyxobacter paludicola sp. nov., isolated from paddy soils.</title>
        <authorList>
            <person name="Itoh H."/>
            <person name="Xu Z."/>
            <person name="Mise K."/>
            <person name="Masuda Y."/>
            <person name="Ushijima N."/>
            <person name="Hayakawa C."/>
            <person name="Shiratori Y."/>
            <person name="Senoo K."/>
        </authorList>
    </citation>
    <scope>NUCLEOTIDE SEQUENCE [LARGE SCALE GENOMIC DNA]</scope>
    <source>
        <strain evidence="4">Red630</strain>
    </source>
</reference>
<dbReference type="InterPro" id="IPR029045">
    <property type="entry name" value="ClpP/crotonase-like_dom_sf"/>
</dbReference>
<proteinExistence type="predicted"/>
<dbReference type="PANTHER" id="PTHR32060">
    <property type="entry name" value="TAIL-SPECIFIC PROTEASE"/>
    <property type="match status" value="1"/>
</dbReference>
<dbReference type="InterPro" id="IPR005151">
    <property type="entry name" value="Tail-specific_protease"/>
</dbReference>
<dbReference type="PANTHER" id="PTHR32060:SF30">
    <property type="entry name" value="CARBOXY-TERMINAL PROCESSING PROTEASE CTPA"/>
    <property type="match status" value="1"/>
</dbReference>
<keyword evidence="1" id="KW-0732">Signal</keyword>
<evidence type="ECO:0000313" key="3">
    <source>
        <dbReference type="EMBL" id="BDG10192.1"/>
    </source>
</evidence>
<evidence type="ECO:0000259" key="2">
    <source>
        <dbReference type="Pfam" id="PF03572"/>
    </source>
</evidence>
<keyword evidence="4" id="KW-1185">Reference proteome</keyword>